<organism evidence="1 2">
    <name type="scientific">Alistipes communis</name>
    <dbReference type="NCBI Taxonomy" id="2585118"/>
    <lineage>
        <taxon>Bacteria</taxon>
        <taxon>Pseudomonadati</taxon>
        <taxon>Bacteroidota</taxon>
        <taxon>Bacteroidia</taxon>
        <taxon>Bacteroidales</taxon>
        <taxon>Rikenellaceae</taxon>
        <taxon>Alistipes</taxon>
    </lineage>
</organism>
<dbReference type="EMBL" id="AP019735">
    <property type="protein sequence ID" value="BBL05305.1"/>
    <property type="molecule type" value="Genomic_DNA"/>
</dbReference>
<evidence type="ECO:0000313" key="2">
    <source>
        <dbReference type="Proteomes" id="UP000318946"/>
    </source>
</evidence>
<dbReference type="AlphaFoldDB" id="A0A4Y1WX38"/>
<protein>
    <submittedName>
        <fullName evidence="1">Uncharacterized protein</fullName>
    </submittedName>
</protein>
<proteinExistence type="predicted"/>
<name>A0A4Y1WX38_9BACT</name>
<sequence length="209" mass="23527">MHENQNNWQRIESVVKWANMTTNYFARYIGLSRGENLYQIKRGHNGISRKLGERIVQHFPQIDLLWLLTGRGQMFVSGSEDRGAQIPFFNADVEKSIRGVELLSPDGYVVLPMGDDADCALYYYGRAMGDTLPAGTLVFLKESDVESVIPGGMYVVVTRKIVTLRQLHLEAGAQSVRLTASCEAGFDEMVVKSKDIQKIYRVKAHLIVD</sequence>
<evidence type="ECO:0000313" key="1">
    <source>
        <dbReference type="EMBL" id="BBL05305.1"/>
    </source>
</evidence>
<dbReference type="OrthoDB" id="796548at2"/>
<accession>A0A4Y1WX38</accession>
<gene>
    <name evidence="1" type="ORF">A5CBH24_26180</name>
</gene>
<reference evidence="2" key="1">
    <citation type="submission" date="2019-06" db="EMBL/GenBank/DDBJ databases">
        <title>Alistipes onderdonkii subsp. vulgaris subsp. nov., Alistipes dispar sp. nov. and Alistipes communis sp. nov., isolated from human faeces, and creation of Alistipes onderdonkii subsp. onderdonkii subsp. nov.</title>
        <authorList>
            <person name="Sakamoto M."/>
            <person name="Ikeyama N."/>
            <person name="Ogata Y."/>
            <person name="Suda W."/>
            <person name="Iino T."/>
            <person name="Hattori M."/>
            <person name="Ohkuma M."/>
        </authorList>
    </citation>
    <scope>NUCLEOTIDE SEQUENCE [LARGE SCALE GENOMIC DNA]</scope>
    <source>
        <strain evidence="2">5CBH24</strain>
    </source>
</reference>
<keyword evidence="2" id="KW-1185">Reference proteome</keyword>
<dbReference type="Proteomes" id="UP000318946">
    <property type="component" value="Chromosome"/>
</dbReference>
<dbReference type="KEGG" id="acou:A5CBH24_26180"/>